<dbReference type="EMBL" id="JAPDDS010000010">
    <property type="protein sequence ID" value="MCW1886376.1"/>
    <property type="molecule type" value="Genomic_DNA"/>
</dbReference>
<comment type="caution">
    <text evidence="2">The sequence shown here is derived from an EMBL/GenBank/DDBJ whole genome shotgun (WGS) entry which is preliminary data.</text>
</comment>
<dbReference type="Proteomes" id="UP001207930">
    <property type="component" value="Unassembled WGS sequence"/>
</dbReference>
<keyword evidence="3" id="KW-1185">Reference proteome</keyword>
<dbReference type="RefSeq" id="WP_264502333.1">
    <property type="nucleotide sequence ID" value="NZ_JAPDDS010000010.1"/>
</dbReference>
<accession>A0ABT3FS10</accession>
<feature type="signal peptide" evidence="1">
    <location>
        <begin position="1"/>
        <end position="21"/>
    </location>
</feature>
<reference evidence="2 3" key="1">
    <citation type="submission" date="2022-10" db="EMBL/GenBank/DDBJ databases">
        <title>Luteolibacter flavescens strain MCCC 1K03193, whole genome shotgun sequencing project.</title>
        <authorList>
            <person name="Zhao G."/>
            <person name="Shen L."/>
        </authorList>
    </citation>
    <scope>NUCLEOTIDE SEQUENCE [LARGE SCALE GENOMIC DNA]</scope>
    <source>
        <strain evidence="2 3">MCCC 1K03193</strain>
    </source>
</reference>
<name>A0ABT3FS10_9BACT</name>
<evidence type="ECO:0000256" key="1">
    <source>
        <dbReference type="SAM" id="SignalP"/>
    </source>
</evidence>
<organism evidence="2 3">
    <name type="scientific">Luteolibacter flavescens</name>
    <dbReference type="NCBI Taxonomy" id="1859460"/>
    <lineage>
        <taxon>Bacteria</taxon>
        <taxon>Pseudomonadati</taxon>
        <taxon>Verrucomicrobiota</taxon>
        <taxon>Verrucomicrobiia</taxon>
        <taxon>Verrucomicrobiales</taxon>
        <taxon>Verrucomicrobiaceae</taxon>
        <taxon>Luteolibacter</taxon>
    </lineage>
</organism>
<dbReference type="NCBIfam" id="TIGR02595">
    <property type="entry name" value="PEP_CTERM"/>
    <property type="match status" value="1"/>
</dbReference>
<dbReference type="InterPro" id="IPR013424">
    <property type="entry name" value="Ice-binding_C"/>
</dbReference>
<protein>
    <submittedName>
        <fullName evidence="2">PEP-CTERM sorting domain-containing protein</fullName>
    </submittedName>
</protein>
<feature type="chain" id="PRO_5046940285" evidence="1">
    <location>
        <begin position="22"/>
        <end position="270"/>
    </location>
</feature>
<sequence length="270" mass="27890">MRKKINLAWLLFALPVGTSGAATVLYSENFNNEASPNYNAGTTPETNFGGLIGVLQSSGTGQGNNAGSTAWQFSSGLAGGASGGGSNGLRFGTSPGFNWATGPIGSLILADGGFSVSYDFDLNGFGAADDWMSVRVGNSAENIGVNNANVDYGVLTRGDGRMQTFEGGGPTMDVNEMGTASAPTVHRFTLQYAFTSFAAGSTVNFTGFVDGVPIGTDTFTWNGTDDVKIFLGGRVNGSLIDNVQVSTIPEPSVALLSGLGILALVRRRRI</sequence>
<evidence type="ECO:0000313" key="3">
    <source>
        <dbReference type="Proteomes" id="UP001207930"/>
    </source>
</evidence>
<proteinExistence type="predicted"/>
<gene>
    <name evidence="2" type="ORF">OKA04_16685</name>
</gene>
<evidence type="ECO:0000313" key="2">
    <source>
        <dbReference type="EMBL" id="MCW1886376.1"/>
    </source>
</evidence>
<keyword evidence="1" id="KW-0732">Signal</keyword>